<feature type="non-terminal residue" evidence="4">
    <location>
        <position position="1"/>
    </location>
</feature>
<dbReference type="Gene3D" id="3.30.70.100">
    <property type="match status" value="1"/>
</dbReference>
<dbReference type="FunFam" id="3.30.70.100:FF:000025">
    <property type="entry name" value="N-terminal EF-hand calcium-binding protein 1"/>
    <property type="match status" value="1"/>
</dbReference>
<sequence length="251" mass="29340">DYQEASNLEQFVTRFLLKETLNQLQSLQNSLECAMETTEEQTRQERQARDGSSDIEVQRSLCYFRQGPTKPEVLSIQWPGKRTSRRVQRHNSFSPNSPQFTVSGPGLLEEDNQWMTQINRLQKLIDKLEKKHIMLVQRQMSVREEDLEEFQLALKHYVESASSQSGCLRISIQKLSNESRYMIYEFWENSSVWNSHLQTNYSKTFQRSNVDFLETPELTSTMLVPEYSSPKPSPPTCIGYGVLFIISLYIY</sequence>
<dbReference type="AlphaFoldDB" id="A0A8J6AKI3"/>
<feature type="compositionally biased region" description="Polar residues" evidence="2">
    <location>
        <begin position="90"/>
        <end position="102"/>
    </location>
</feature>
<feature type="coiled-coil region" evidence="1">
    <location>
        <begin position="17"/>
        <end position="44"/>
    </location>
</feature>
<reference evidence="4" key="1">
    <citation type="journal article" date="2021" name="Evol. Appl.">
        <title>The genome of the Pyrenean desman and the effects of bottlenecks and inbreeding on the genomic landscape of an endangered species.</title>
        <authorList>
            <person name="Escoda L."/>
            <person name="Castresana J."/>
        </authorList>
    </citation>
    <scope>NUCLEOTIDE SEQUENCE</scope>
    <source>
        <strain evidence="4">IBE-C5619</strain>
    </source>
</reference>
<keyword evidence="1" id="KW-0175">Coiled coil</keyword>
<dbReference type="PANTHER" id="PTHR12178">
    <property type="entry name" value="EF-HAND DOMAIN-CONTAINING PROTEIN"/>
    <property type="match status" value="1"/>
</dbReference>
<feature type="domain" description="ABM" evidence="3">
    <location>
        <begin position="134"/>
        <end position="222"/>
    </location>
</feature>
<dbReference type="PANTHER" id="PTHR12178:SF11">
    <property type="entry name" value="N-TERMINAL EF-HAND CALCIUM-BINDING PROTEIN 1"/>
    <property type="match status" value="1"/>
</dbReference>
<dbReference type="Pfam" id="PF03992">
    <property type="entry name" value="ABM"/>
    <property type="match status" value="1"/>
</dbReference>
<evidence type="ECO:0000313" key="4">
    <source>
        <dbReference type="EMBL" id="KAG8520422.1"/>
    </source>
</evidence>
<dbReference type="GO" id="GO:0042984">
    <property type="term" value="P:regulation of amyloid precursor protein biosynthetic process"/>
    <property type="evidence" value="ECO:0007669"/>
    <property type="project" value="TreeGrafter"/>
</dbReference>
<comment type="caution">
    <text evidence="4">The sequence shown here is derived from an EMBL/GenBank/DDBJ whole genome shotgun (WGS) entry which is preliminary data.</text>
</comment>
<evidence type="ECO:0000256" key="2">
    <source>
        <dbReference type="SAM" id="MobiDB-lite"/>
    </source>
</evidence>
<name>A0A8J6AKI3_GALPY</name>
<evidence type="ECO:0000259" key="3">
    <source>
        <dbReference type="PROSITE" id="PS51725"/>
    </source>
</evidence>
<feature type="region of interest" description="Disordered" evidence="2">
    <location>
        <begin position="81"/>
        <end position="105"/>
    </location>
</feature>
<feature type="coiled-coil region" evidence="1">
    <location>
        <begin position="111"/>
        <end position="138"/>
    </location>
</feature>
<dbReference type="InterPro" id="IPR011008">
    <property type="entry name" value="Dimeric_a/b-barrel"/>
</dbReference>
<dbReference type="GO" id="GO:0005737">
    <property type="term" value="C:cytoplasm"/>
    <property type="evidence" value="ECO:0007669"/>
    <property type="project" value="TreeGrafter"/>
</dbReference>
<dbReference type="OrthoDB" id="289247at2759"/>
<evidence type="ECO:0000313" key="5">
    <source>
        <dbReference type="Proteomes" id="UP000700334"/>
    </source>
</evidence>
<protein>
    <submittedName>
        <fullName evidence="4">N-terminal EF-hand calcium-binding protein 1</fullName>
    </submittedName>
</protein>
<dbReference type="PROSITE" id="PS51725">
    <property type="entry name" value="ABM"/>
    <property type="match status" value="1"/>
</dbReference>
<organism evidence="4 5">
    <name type="scientific">Galemys pyrenaicus</name>
    <name type="common">Iberian desman</name>
    <name type="synonym">Pyrenean desman</name>
    <dbReference type="NCBI Taxonomy" id="202257"/>
    <lineage>
        <taxon>Eukaryota</taxon>
        <taxon>Metazoa</taxon>
        <taxon>Chordata</taxon>
        <taxon>Craniata</taxon>
        <taxon>Vertebrata</taxon>
        <taxon>Euteleostomi</taxon>
        <taxon>Mammalia</taxon>
        <taxon>Eutheria</taxon>
        <taxon>Laurasiatheria</taxon>
        <taxon>Eulipotyphla</taxon>
        <taxon>Talpidae</taxon>
        <taxon>Galemys</taxon>
    </lineage>
</organism>
<gene>
    <name evidence="4" type="ORF">J0S82_019773</name>
</gene>
<dbReference type="InterPro" id="IPR039862">
    <property type="entry name" value="NECAB1/2/3"/>
</dbReference>
<evidence type="ECO:0000256" key="1">
    <source>
        <dbReference type="SAM" id="Coils"/>
    </source>
</evidence>
<dbReference type="SUPFAM" id="SSF54909">
    <property type="entry name" value="Dimeric alpha+beta barrel"/>
    <property type="match status" value="1"/>
</dbReference>
<accession>A0A8J6AKI3</accession>
<keyword evidence="5" id="KW-1185">Reference proteome</keyword>
<dbReference type="EMBL" id="JAGFMF010011568">
    <property type="protein sequence ID" value="KAG8520422.1"/>
    <property type="molecule type" value="Genomic_DNA"/>
</dbReference>
<proteinExistence type="predicted"/>
<dbReference type="Proteomes" id="UP000700334">
    <property type="component" value="Unassembled WGS sequence"/>
</dbReference>
<dbReference type="InterPro" id="IPR007138">
    <property type="entry name" value="ABM_dom"/>
</dbReference>